<dbReference type="InterPro" id="IPR051171">
    <property type="entry name" value="CaCA"/>
</dbReference>
<dbReference type="GO" id="GO:0098794">
    <property type="term" value="C:postsynapse"/>
    <property type="evidence" value="ECO:0007669"/>
    <property type="project" value="TreeGrafter"/>
</dbReference>
<keyword evidence="1" id="KW-0406">Ion transport</keyword>
<keyword evidence="2" id="KW-0812">Transmembrane</keyword>
<dbReference type="GO" id="GO:0030424">
    <property type="term" value="C:axon"/>
    <property type="evidence" value="ECO:0007669"/>
    <property type="project" value="TreeGrafter"/>
</dbReference>
<reference evidence="3" key="1">
    <citation type="submission" date="2021-05" db="EMBL/GenBank/DDBJ databases">
        <authorList>
            <person name="Alioto T."/>
            <person name="Alioto T."/>
            <person name="Gomez Garrido J."/>
        </authorList>
    </citation>
    <scope>NUCLEOTIDE SEQUENCE</scope>
</reference>
<organism evidence="3">
    <name type="scientific">Cacopsylla melanoneura</name>
    <dbReference type="NCBI Taxonomy" id="428564"/>
    <lineage>
        <taxon>Eukaryota</taxon>
        <taxon>Metazoa</taxon>
        <taxon>Ecdysozoa</taxon>
        <taxon>Arthropoda</taxon>
        <taxon>Hexapoda</taxon>
        <taxon>Insecta</taxon>
        <taxon>Pterygota</taxon>
        <taxon>Neoptera</taxon>
        <taxon>Paraneoptera</taxon>
        <taxon>Hemiptera</taxon>
        <taxon>Sternorrhyncha</taxon>
        <taxon>Psylloidea</taxon>
        <taxon>Psyllidae</taxon>
        <taxon>Psyllinae</taxon>
        <taxon>Cacopsylla</taxon>
    </lineage>
</organism>
<evidence type="ECO:0000256" key="2">
    <source>
        <dbReference type="SAM" id="Phobius"/>
    </source>
</evidence>
<dbReference type="AlphaFoldDB" id="A0A8D8WXV1"/>
<dbReference type="EMBL" id="HBUF01235759">
    <property type="protein sequence ID" value="CAG6675168.1"/>
    <property type="molecule type" value="Transcribed_RNA"/>
</dbReference>
<sequence>MGHAANVSIYPWGPPDICPPGIILPLVDERLWSLTSRTVVYFALLIYFFLGIAILTSILLTAIEEITSTTKKVYVSKPEAIKSKRNGSSGSLESLDEEPEIVEVRIWNDTVVTLVLLGFGTAVPESSLL</sequence>
<dbReference type="GO" id="GO:0005432">
    <property type="term" value="F:calcium:sodium antiporter activity"/>
    <property type="evidence" value="ECO:0007669"/>
    <property type="project" value="TreeGrafter"/>
</dbReference>
<feature type="transmembrane region" description="Helical" evidence="2">
    <location>
        <begin position="39"/>
        <end position="63"/>
    </location>
</feature>
<protein>
    <submittedName>
        <fullName evidence="3">Sodium/calcium exchanger 2</fullName>
    </submittedName>
</protein>
<dbReference type="PANTHER" id="PTHR11878:SF76">
    <property type="entry name" value="CALX-BETA DOMAIN-CONTAINING PROTEIN"/>
    <property type="match status" value="1"/>
</dbReference>
<accession>A0A8D8WXV1</accession>
<dbReference type="GO" id="GO:0042383">
    <property type="term" value="C:sarcolemma"/>
    <property type="evidence" value="ECO:0007669"/>
    <property type="project" value="TreeGrafter"/>
</dbReference>
<evidence type="ECO:0000313" key="3">
    <source>
        <dbReference type="EMBL" id="CAG6675168.1"/>
    </source>
</evidence>
<dbReference type="PANTHER" id="PTHR11878">
    <property type="entry name" value="SODIUM/CALCIUM EXCHANGER"/>
    <property type="match status" value="1"/>
</dbReference>
<keyword evidence="2" id="KW-1133">Transmembrane helix</keyword>
<name>A0A8D8WXV1_9HEMI</name>
<keyword evidence="2" id="KW-0472">Membrane</keyword>
<proteinExistence type="predicted"/>
<evidence type="ECO:0000256" key="1">
    <source>
        <dbReference type="ARBA" id="ARBA00023065"/>
    </source>
</evidence>
<keyword evidence="1" id="KW-0813">Transport</keyword>
<dbReference type="GO" id="GO:0098703">
    <property type="term" value="P:calcium ion import across plasma membrane"/>
    <property type="evidence" value="ECO:0007669"/>
    <property type="project" value="TreeGrafter"/>
</dbReference>